<keyword evidence="3" id="KW-1185">Reference proteome</keyword>
<feature type="compositionally biased region" description="Low complexity" evidence="1">
    <location>
        <begin position="22"/>
        <end position="40"/>
    </location>
</feature>
<dbReference type="AlphaFoldDB" id="A0A919FP25"/>
<protein>
    <submittedName>
        <fullName evidence="2">Uncharacterized protein</fullName>
    </submittedName>
</protein>
<evidence type="ECO:0000313" key="2">
    <source>
        <dbReference type="EMBL" id="GHH69030.1"/>
    </source>
</evidence>
<proteinExistence type="predicted"/>
<dbReference type="Proteomes" id="UP000603708">
    <property type="component" value="Unassembled WGS sequence"/>
</dbReference>
<feature type="compositionally biased region" description="Gly residues" evidence="1">
    <location>
        <begin position="47"/>
        <end position="56"/>
    </location>
</feature>
<comment type="caution">
    <text evidence="2">The sequence shown here is derived from an EMBL/GenBank/DDBJ whole genome shotgun (WGS) entry which is preliminary data.</text>
</comment>
<accession>A0A919FP25</accession>
<reference evidence="2" key="2">
    <citation type="submission" date="2020-09" db="EMBL/GenBank/DDBJ databases">
        <authorList>
            <person name="Sun Q."/>
            <person name="Ohkuma M."/>
        </authorList>
    </citation>
    <scope>NUCLEOTIDE SEQUENCE</scope>
    <source>
        <strain evidence="2">JCM 5069</strain>
    </source>
</reference>
<reference evidence="2" key="1">
    <citation type="journal article" date="2014" name="Int. J. Syst. Evol. Microbiol.">
        <title>Complete genome sequence of Corynebacterium casei LMG S-19264T (=DSM 44701T), isolated from a smear-ripened cheese.</title>
        <authorList>
            <consortium name="US DOE Joint Genome Institute (JGI-PGF)"/>
            <person name="Walter F."/>
            <person name="Albersmeier A."/>
            <person name="Kalinowski J."/>
            <person name="Ruckert C."/>
        </authorList>
    </citation>
    <scope>NUCLEOTIDE SEQUENCE</scope>
    <source>
        <strain evidence="2">JCM 5069</strain>
    </source>
</reference>
<evidence type="ECO:0000313" key="3">
    <source>
        <dbReference type="Proteomes" id="UP000603708"/>
    </source>
</evidence>
<feature type="region of interest" description="Disordered" evidence="1">
    <location>
        <begin position="1"/>
        <end position="56"/>
    </location>
</feature>
<evidence type="ECO:0000256" key="1">
    <source>
        <dbReference type="SAM" id="MobiDB-lite"/>
    </source>
</evidence>
<name>A0A919FP25_9ACTN</name>
<feature type="region of interest" description="Disordered" evidence="1">
    <location>
        <begin position="74"/>
        <end position="101"/>
    </location>
</feature>
<dbReference type="EMBL" id="BNCD01000001">
    <property type="protein sequence ID" value="GHH69030.1"/>
    <property type="molecule type" value="Genomic_DNA"/>
</dbReference>
<sequence>MRRPASGVTSGGRWGGRRPVGRRVSGGTVGVARPAGPAGPARRRSGPGAGAGWAGGKCGGTCNPGAGCASVGVKAPSHEGPRFGKPPVPCARHPAPHATTY</sequence>
<organism evidence="2 3">
    <name type="scientific">Streptomyces sulfonofaciens</name>
    <dbReference type="NCBI Taxonomy" id="68272"/>
    <lineage>
        <taxon>Bacteria</taxon>
        <taxon>Bacillati</taxon>
        <taxon>Actinomycetota</taxon>
        <taxon>Actinomycetes</taxon>
        <taxon>Kitasatosporales</taxon>
        <taxon>Streptomycetaceae</taxon>
        <taxon>Streptomyces</taxon>
    </lineage>
</organism>
<gene>
    <name evidence="2" type="ORF">GCM10018793_00830</name>
</gene>